<comment type="caution">
    <text evidence="13">The sequence shown here is derived from an EMBL/GenBank/DDBJ whole genome shotgun (WGS) entry which is preliminary data.</text>
</comment>
<evidence type="ECO:0000256" key="11">
    <source>
        <dbReference type="SAM" id="MobiDB-lite"/>
    </source>
</evidence>
<dbReference type="Gene3D" id="2.70.150.10">
    <property type="entry name" value="Calcium-transporting ATPase, cytoplasmic transduction domain A"/>
    <property type="match status" value="1"/>
</dbReference>
<dbReference type="Pfam" id="PF00122">
    <property type="entry name" value="E1-E2_ATPase"/>
    <property type="match status" value="1"/>
</dbReference>
<evidence type="ECO:0000256" key="9">
    <source>
        <dbReference type="ARBA" id="ARBA00047308"/>
    </source>
</evidence>
<evidence type="ECO:0000256" key="7">
    <source>
        <dbReference type="ARBA" id="ARBA00023136"/>
    </source>
</evidence>
<keyword evidence="5" id="KW-1278">Translocase</keyword>
<organism evidence="13 14">
    <name type="scientific">Oligosphaera ethanolica</name>
    <dbReference type="NCBI Taxonomy" id="760260"/>
    <lineage>
        <taxon>Bacteria</taxon>
        <taxon>Pseudomonadati</taxon>
        <taxon>Lentisphaerota</taxon>
        <taxon>Oligosphaeria</taxon>
        <taxon>Oligosphaerales</taxon>
        <taxon>Oligosphaeraceae</taxon>
        <taxon>Oligosphaera</taxon>
    </lineage>
</organism>
<feature type="transmembrane region" description="Helical" evidence="10">
    <location>
        <begin position="64"/>
        <end position="82"/>
    </location>
</feature>
<dbReference type="SUPFAM" id="SSF81653">
    <property type="entry name" value="Calcium ATPase, transduction domain A"/>
    <property type="match status" value="1"/>
</dbReference>
<gene>
    <name evidence="13" type="ORF">J3R75_000664</name>
</gene>
<dbReference type="InterPro" id="IPR051014">
    <property type="entry name" value="Cation_Transport_ATPase_IB"/>
</dbReference>
<keyword evidence="10" id="KW-1003">Cell membrane</keyword>
<feature type="transmembrane region" description="Helical" evidence="10">
    <location>
        <begin position="33"/>
        <end position="52"/>
    </location>
</feature>
<dbReference type="InterPro" id="IPR059000">
    <property type="entry name" value="ATPase_P-type_domA"/>
</dbReference>
<keyword evidence="14" id="KW-1185">Reference proteome</keyword>
<dbReference type="Pfam" id="PF00702">
    <property type="entry name" value="Hydrolase"/>
    <property type="match status" value="1"/>
</dbReference>
<dbReference type="NCBIfam" id="TIGR01511">
    <property type="entry name" value="ATPase-IB1_Cu"/>
    <property type="match status" value="1"/>
</dbReference>
<dbReference type="RefSeq" id="WP_307259886.1">
    <property type="nucleotide sequence ID" value="NZ_JAUSVL010000001.1"/>
</dbReference>
<comment type="subcellular location">
    <subcellularLocation>
        <location evidence="10">Cell membrane</location>
    </subcellularLocation>
    <subcellularLocation>
        <location evidence="1">Membrane</location>
    </subcellularLocation>
</comment>
<name>A0AAE3VDK3_9BACT</name>
<reference evidence="13" key="1">
    <citation type="submission" date="2023-07" db="EMBL/GenBank/DDBJ databases">
        <title>Genomic Encyclopedia of Type Strains, Phase IV (KMG-IV): sequencing the most valuable type-strain genomes for metagenomic binning, comparative biology and taxonomic classification.</title>
        <authorList>
            <person name="Goeker M."/>
        </authorList>
    </citation>
    <scope>NUCLEOTIDE SEQUENCE</scope>
    <source>
        <strain evidence="13">DSM 24202</strain>
    </source>
</reference>
<comment type="similarity">
    <text evidence="2 10">Belongs to the cation transport ATPase (P-type) (TC 3.A.3) family. Type IB subfamily.</text>
</comment>
<dbReference type="GO" id="GO:0016463">
    <property type="term" value="F:P-type zinc transporter activity"/>
    <property type="evidence" value="ECO:0007669"/>
    <property type="project" value="UniProtKB-EC"/>
</dbReference>
<evidence type="ECO:0000256" key="3">
    <source>
        <dbReference type="ARBA" id="ARBA00022692"/>
    </source>
</evidence>
<dbReference type="SFLD" id="SFLDF00027">
    <property type="entry name" value="p-type_atpase"/>
    <property type="match status" value="1"/>
</dbReference>
<dbReference type="InterPro" id="IPR044492">
    <property type="entry name" value="P_typ_ATPase_HD_dom"/>
</dbReference>
<keyword evidence="7 10" id="KW-0472">Membrane</keyword>
<dbReference type="AlphaFoldDB" id="A0AAE3VDK3"/>
<evidence type="ECO:0000259" key="12">
    <source>
        <dbReference type="Pfam" id="PF00122"/>
    </source>
</evidence>
<dbReference type="InterPro" id="IPR023299">
    <property type="entry name" value="ATPase_P-typ_cyto_dom_N"/>
</dbReference>
<comment type="catalytic activity">
    <reaction evidence="9">
        <text>Zn(2+)(in) + ATP + H2O = Zn(2+)(out) + ADP + phosphate + H(+)</text>
        <dbReference type="Rhea" id="RHEA:20621"/>
        <dbReference type="ChEBI" id="CHEBI:15377"/>
        <dbReference type="ChEBI" id="CHEBI:15378"/>
        <dbReference type="ChEBI" id="CHEBI:29105"/>
        <dbReference type="ChEBI" id="CHEBI:30616"/>
        <dbReference type="ChEBI" id="CHEBI:43474"/>
        <dbReference type="ChEBI" id="CHEBI:456216"/>
        <dbReference type="EC" id="7.2.2.12"/>
    </reaction>
</comment>
<dbReference type="EMBL" id="JAUSVL010000001">
    <property type="protein sequence ID" value="MDQ0288557.1"/>
    <property type="molecule type" value="Genomic_DNA"/>
</dbReference>
<protein>
    <recommendedName>
        <fullName evidence="8">P-type Zn(2+) transporter</fullName>
        <ecNumber evidence="8">7.2.2.12</ecNumber>
    </recommendedName>
</protein>
<evidence type="ECO:0000313" key="13">
    <source>
        <dbReference type="EMBL" id="MDQ0288557.1"/>
    </source>
</evidence>
<dbReference type="InterPro" id="IPR001757">
    <property type="entry name" value="P_typ_ATPase"/>
</dbReference>
<dbReference type="SFLD" id="SFLDS00003">
    <property type="entry name" value="Haloacid_Dehalogenase"/>
    <property type="match status" value="1"/>
</dbReference>
<keyword evidence="10" id="KW-0547">Nucleotide-binding</keyword>
<dbReference type="PANTHER" id="PTHR48085:SF5">
    <property type="entry name" value="CADMIUM_ZINC-TRANSPORTING ATPASE HMA4-RELATED"/>
    <property type="match status" value="1"/>
</dbReference>
<feature type="transmembrane region" description="Helical" evidence="10">
    <location>
        <begin position="285"/>
        <end position="310"/>
    </location>
</feature>
<dbReference type="InterPro" id="IPR008250">
    <property type="entry name" value="ATPase_P-typ_transduc_dom_A_sf"/>
</dbReference>
<dbReference type="GO" id="GO:0005886">
    <property type="term" value="C:plasma membrane"/>
    <property type="evidence" value="ECO:0007669"/>
    <property type="project" value="UniProtKB-SubCell"/>
</dbReference>
<dbReference type="Gene3D" id="3.40.1110.10">
    <property type="entry name" value="Calcium-transporting ATPase, cytoplasmic domain N"/>
    <property type="match status" value="1"/>
</dbReference>
<dbReference type="PROSITE" id="PS00154">
    <property type="entry name" value="ATPASE_E1_E2"/>
    <property type="match status" value="1"/>
</dbReference>
<dbReference type="InterPro" id="IPR027256">
    <property type="entry name" value="P-typ_ATPase_IB"/>
</dbReference>
<dbReference type="SUPFAM" id="SSF56784">
    <property type="entry name" value="HAD-like"/>
    <property type="match status" value="1"/>
</dbReference>
<feature type="region of interest" description="Disordered" evidence="11">
    <location>
        <begin position="1"/>
        <end position="23"/>
    </location>
</feature>
<evidence type="ECO:0000256" key="5">
    <source>
        <dbReference type="ARBA" id="ARBA00022967"/>
    </source>
</evidence>
<evidence type="ECO:0000256" key="10">
    <source>
        <dbReference type="RuleBase" id="RU362081"/>
    </source>
</evidence>
<feature type="transmembrane region" description="Helical" evidence="10">
    <location>
        <begin position="596"/>
        <end position="615"/>
    </location>
</feature>
<evidence type="ECO:0000256" key="2">
    <source>
        <dbReference type="ARBA" id="ARBA00006024"/>
    </source>
</evidence>
<evidence type="ECO:0000256" key="6">
    <source>
        <dbReference type="ARBA" id="ARBA00022989"/>
    </source>
</evidence>
<dbReference type="InterPro" id="IPR018303">
    <property type="entry name" value="ATPase_P-typ_P_site"/>
</dbReference>
<dbReference type="GO" id="GO:0005524">
    <property type="term" value="F:ATP binding"/>
    <property type="evidence" value="ECO:0007669"/>
    <property type="project" value="UniProtKB-UniRule"/>
</dbReference>
<dbReference type="Proteomes" id="UP001238163">
    <property type="component" value="Unassembled WGS sequence"/>
</dbReference>
<sequence>MVDTVKAEDAAKKAEDTAKKSDNKAGRAEMTRLGIALLGGILVLNSYLSKLLFSSAVDVNARDLSAFIGALMLSLPIFWEAARDLVRGKVHMNELVALALVAAFASGDYRTAGAVAFFMLITITIEKRTAIGAEAAIEAVVRLTPRTARRIKDGKEEVIDALNDLHTGDVCRVRPGENFPADGVILSGVSTVNQATITGESLPADKNPGSEVFAGTQNLTGLVDFRVTRIGRDTTLGKVRNLIADAERSKLPIMRAIDNYVGYYTPTILMIAGLAWFITEKIDRVIAVLVMAVPAALVIATPSAVIAAIAAASRLGILIKDVSYIELAARIKAVVFDKTGTLTEGKLEVARLQPLDGVELADLLLVATTVEHHSNHPAAEAMRKLAKEAGIQWQDPEHYQEVAGKGVQATFSGQKCLVGRASWLREEGIDTAAMDKTLGEAEEEGLSVVSVARDGRCMGWIGLRDAIRPVSAEAIAMLKELGVTQCCMVTGDNDRVAQAVAAQIGITEVRSSCLPEEKEQYVRKLKQSGVNVAVVGDGVNDAPALAAGDLGIAMGAFGSDIAVQSASVALMNNDLRRIPFLIGLARKTRMLMNQNLAIGLGFIVVGVYFATLGHVTPVGAALLHSVSSLFVIFNSARLVRSGEAMDQQETTKG</sequence>
<keyword evidence="4 10" id="KW-0479">Metal-binding</keyword>
<dbReference type="EC" id="7.2.2.12" evidence="8"/>
<keyword evidence="10" id="KW-0067">ATP-binding</keyword>
<accession>A0AAE3VDK3</accession>
<feature type="domain" description="P-type ATPase A" evidence="12">
    <location>
        <begin position="143"/>
        <end position="243"/>
    </location>
</feature>
<evidence type="ECO:0000256" key="4">
    <source>
        <dbReference type="ARBA" id="ARBA00022723"/>
    </source>
</evidence>
<dbReference type="Gene3D" id="3.40.50.1000">
    <property type="entry name" value="HAD superfamily/HAD-like"/>
    <property type="match status" value="1"/>
</dbReference>
<dbReference type="SUPFAM" id="SSF81665">
    <property type="entry name" value="Calcium ATPase, transmembrane domain M"/>
    <property type="match status" value="1"/>
</dbReference>
<dbReference type="GO" id="GO:0046872">
    <property type="term" value="F:metal ion binding"/>
    <property type="evidence" value="ECO:0007669"/>
    <property type="project" value="UniProtKB-KW"/>
</dbReference>
<dbReference type="InterPro" id="IPR023214">
    <property type="entry name" value="HAD_sf"/>
</dbReference>
<dbReference type="InterPro" id="IPR023298">
    <property type="entry name" value="ATPase_P-typ_TM_dom_sf"/>
</dbReference>
<dbReference type="NCBIfam" id="TIGR01494">
    <property type="entry name" value="ATPase_P-type"/>
    <property type="match status" value="1"/>
</dbReference>
<dbReference type="GO" id="GO:0016887">
    <property type="term" value="F:ATP hydrolysis activity"/>
    <property type="evidence" value="ECO:0007669"/>
    <property type="project" value="InterPro"/>
</dbReference>
<dbReference type="PANTHER" id="PTHR48085">
    <property type="entry name" value="CADMIUM/ZINC-TRANSPORTING ATPASE HMA2-RELATED"/>
    <property type="match status" value="1"/>
</dbReference>
<keyword evidence="6 10" id="KW-1133">Transmembrane helix</keyword>
<dbReference type="NCBIfam" id="TIGR01525">
    <property type="entry name" value="ATPase-IB_hvy"/>
    <property type="match status" value="1"/>
</dbReference>
<evidence type="ECO:0000256" key="1">
    <source>
        <dbReference type="ARBA" id="ARBA00004370"/>
    </source>
</evidence>
<proteinExistence type="inferred from homology"/>
<dbReference type="InterPro" id="IPR036412">
    <property type="entry name" value="HAD-like_sf"/>
</dbReference>
<dbReference type="PRINTS" id="PR00119">
    <property type="entry name" value="CATATPASE"/>
</dbReference>
<evidence type="ECO:0000256" key="8">
    <source>
        <dbReference type="ARBA" id="ARBA00039097"/>
    </source>
</evidence>
<evidence type="ECO:0000313" key="14">
    <source>
        <dbReference type="Proteomes" id="UP001238163"/>
    </source>
</evidence>
<feature type="transmembrane region" description="Helical" evidence="10">
    <location>
        <begin position="260"/>
        <end position="279"/>
    </location>
</feature>
<keyword evidence="3 10" id="KW-0812">Transmembrane</keyword>
<dbReference type="SFLD" id="SFLDG00002">
    <property type="entry name" value="C1.7:_P-type_atpase_like"/>
    <property type="match status" value="1"/>
</dbReference>